<dbReference type="AlphaFoldDB" id="A0A936ZA24"/>
<dbReference type="Proteomes" id="UP000605848">
    <property type="component" value="Unassembled WGS sequence"/>
</dbReference>
<evidence type="ECO:0000313" key="1">
    <source>
        <dbReference type="EMBL" id="MBL0405776.1"/>
    </source>
</evidence>
<organism evidence="1 2">
    <name type="scientific">Microvirga aerilata</name>
    <dbReference type="NCBI Taxonomy" id="670292"/>
    <lineage>
        <taxon>Bacteria</taxon>
        <taxon>Pseudomonadati</taxon>
        <taxon>Pseudomonadota</taxon>
        <taxon>Alphaproteobacteria</taxon>
        <taxon>Hyphomicrobiales</taxon>
        <taxon>Methylobacteriaceae</taxon>
        <taxon>Microvirga</taxon>
    </lineage>
</organism>
<reference evidence="1" key="1">
    <citation type="submission" date="2021-01" db="EMBL/GenBank/DDBJ databases">
        <title>Microvirga sp.</title>
        <authorList>
            <person name="Kim M.K."/>
        </authorList>
    </citation>
    <scope>NUCLEOTIDE SEQUENCE</scope>
    <source>
        <strain evidence="1">5420S-16</strain>
    </source>
</reference>
<evidence type="ECO:0000313" key="2">
    <source>
        <dbReference type="Proteomes" id="UP000605848"/>
    </source>
</evidence>
<proteinExistence type="predicted"/>
<name>A0A936ZA24_9HYPH</name>
<comment type="caution">
    <text evidence="1">The sequence shown here is derived from an EMBL/GenBank/DDBJ whole genome shotgun (WGS) entry which is preliminary data.</text>
</comment>
<gene>
    <name evidence="1" type="ORF">JKG68_17590</name>
</gene>
<accession>A0A936ZA24</accession>
<dbReference type="EMBL" id="JAEQMY010000027">
    <property type="protein sequence ID" value="MBL0405776.1"/>
    <property type="molecule type" value="Genomic_DNA"/>
</dbReference>
<dbReference type="RefSeq" id="WP_202062144.1">
    <property type="nucleotide sequence ID" value="NZ_JAEQMY010000027.1"/>
</dbReference>
<sequence>MSLPDQHHPCDREPKRDELSLHQIIDQANQAIEGSQAQIARSRALSQSEADLAREIDRIVEENGASQGHGGGS</sequence>
<protein>
    <submittedName>
        <fullName evidence="1">Uncharacterized protein</fullName>
    </submittedName>
</protein>
<keyword evidence="2" id="KW-1185">Reference proteome</keyword>